<reference evidence="2" key="1">
    <citation type="submission" date="2022-07" db="EMBL/GenBank/DDBJ databases">
        <title>The genome of Lyophyllum shimeji provides insight into the initial evolution of ectomycorrhizal fungal genome.</title>
        <authorList>
            <person name="Kobayashi Y."/>
            <person name="Shibata T."/>
            <person name="Hirakawa H."/>
            <person name="Shigenobu S."/>
            <person name="Nishiyama T."/>
            <person name="Yamada A."/>
            <person name="Hasebe M."/>
            <person name="Kawaguchi M."/>
        </authorList>
    </citation>
    <scope>NUCLEOTIDE SEQUENCE</scope>
    <source>
        <strain evidence="2">AT787</strain>
    </source>
</reference>
<dbReference type="EMBL" id="BRPK01000002">
    <property type="protein sequence ID" value="GLB34485.1"/>
    <property type="molecule type" value="Genomic_DNA"/>
</dbReference>
<feature type="signal peptide" evidence="1">
    <location>
        <begin position="1"/>
        <end position="20"/>
    </location>
</feature>
<feature type="chain" id="PRO_5040466995" evidence="1">
    <location>
        <begin position="21"/>
        <end position="202"/>
    </location>
</feature>
<evidence type="ECO:0000313" key="3">
    <source>
        <dbReference type="Proteomes" id="UP001063166"/>
    </source>
</evidence>
<protein>
    <submittedName>
        <fullName evidence="2">Uncharacterized protein</fullName>
    </submittedName>
</protein>
<comment type="caution">
    <text evidence="2">The sequence shown here is derived from an EMBL/GenBank/DDBJ whole genome shotgun (WGS) entry which is preliminary data.</text>
</comment>
<accession>A0A9P3PEJ3</accession>
<keyword evidence="3" id="KW-1185">Reference proteome</keyword>
<dbReference type="Proteomes" id="UP001063166">
    <property type="component" value="Unassembled WGS sequence"/>
</dbReference>
<dbReference type="AlphaFoldDB" id="A0A9P3PEJ3"/>
<name>A0A9P3PEJ3_LYOSH</name>
<gene>
    <name evidence="2" type="ORF">LshimejAT787_0200500</name>
</gene>
<organism evidence="2 3">
    <name type="scientific">Lyophyllum shimeji</name>
    <name type="common">Hon-shimeji</name>
    <name type="synonym">Tricholoma shimeji</name>
    <dbReference type="NCBI Taxonomy" id="47721"/>
    <lineage>
        <taxon>Eukaryota</taxon>
        <taxon>Fungi</taxon>
        <taxon>Dikarya</taxon>
        <taxon>Basidiomycota</taxon>
        <taxon>Agaricomycotina</taxon>
        <taxon>Agaricomycetes</taxon>
        <taxon>Agaricomycetidae</taxon>
        <taxon>Agaricales</taxon>
        <taxon>Tricholomatineae</taxon>
        <taxon>Lyophyllaceae</taxon>
        <taxon>Lyophyllum</taxon>
    </lineage>
</organism>
<keyword evidence="1" id="KW-0732">Signal</keyword>
<evidence type="ECO:0000313" key="2">
    <source>
        <dbReference type="EMBL" id="GLB34485.1"/>
    </source>
</evidence>
<proteinExistence type="predicted"/>
<sequence>MKLALFSTLLLSLSTFRVAAMPNIVSKDTRDDNYRAARLPVRSTRDVAAANLDPITASVVFSLTTSAIALAVHALLNEVSSSRTTEASLQVMSAYADQFSSDHPEYSGGVLLVEDGAILGFPNLDYTEAAVEFVDTSDPQVYTSTYCVTVVSVNAGSLVVDGALHDGKETLWQIRGNIAVDLIYYDPNAIVPNEAIQFTWRG</sequence>
<evidence type="ECO:0000256" key="1">
    <source>
        <dbReference type="SAM" id="SignalP"/>
    </source>
</evidence>